<dbReference type="Proteomes" id="UP000183567">
    <property type="component" value="Unassembled WGS sequence"/>
</dbReference>
<accession>A0A1J8PVA4</accession>
<gene>
    <name evidence="1" type="ORF">AZE42_10159</name>
</gene>
<organism evidence="1 2">
    <name type="scientific">Rhizopogon vesiculosus</name>
    <dbReference type="NCBI Taxonomy" id="180088"/>
    <lineage>
        <taxon>Eukaryota</taxon>
        <taxon>Fungi</taxon>
        <taxon>Dikarya</taxon>
        <taxon>Basidiomycota</taxon>
        <taxon>Agaricomycotina</taxon>
        <taxon>Agaricomycetes</taxon>
        <taxon>Agaricomycetidae</taxon>
        <taxon>Boletales</taxon>
        <taxon>Suillineae</taxon>
        <taxon>Rhizopogonaceae</taxon>
        <taxon>Rhizopogon</taxon>
    </lineage>
</organism>
<dbReference type="AlphaFoldDB" id="A0A1J8PVA4"/>
<reference evidence="1 2" key="1">
    <citation type="submission" date="2016-03" db="EMBL/GenBank/DDBJ databases">
        <title>Comparative genomics of the ectomycorrhizal sister species Rhizopogon vinicolor and Rhizopogon vesiculosus (Basidiomycota: Boletales) reveals a divergence of the mating type B locus.</title>
        <authorList>
            <person name="Mujic A.B."/>
            <person name="Kuo A."/>
            <person name="Tritt A."/>
            <person name="Lipzen A."/>
            <person name="Chen C."/>
            <person name="Johnson J."/>
            <person name="Sharma A."/>
            <person name="Barry K."/>
            <person name="Grigoriev I.V."/>
            <person name="Spatafora J.W."/>
        </authorList>
    </citation>
    <scope>NUCLEOTIDE SEQUENCE [LARGE SCALE GENOMIC DNA]</scope>
    <source>
        <strain evidence="1 2">AM-OR11-056</strain>
    </source>
</reference>
<evidence type="ECO:0000313" key="1">
    <source>
        <dbReference type="EMBL" id="OJA11651.1"/>
    </source>
</evidence>
<name>A0A1J8PVA4_9AGAM</name>
<sequence>MSPLYCNTILGCLNARAFIHNGIHRDRSSTFQLGSVSTWHAGGAQRSFELSVAVETKQTIETENLDDQTLQASSSLSHYRTLVNIAEKT</sequence>
<dbReference type="OrthoDB" id="2677454at2759"/>
<protein>
    <submittedName>
        <fullName evidence="1">Uncharacterized protein</fullName>
    </submittedName>
</protein>
<keyword evidence="2" id="KW-1185">Reference proteome</keyword>
<comment type="caution">
    <text evidence="1">The sequence shown here is derived from an EMBL/GenBank/DDBJ whole genome shotgun (WGS) entry which is preliminary data.</text>
</comment>
<proteinExistence type="predicted"/>
<evidence type="ECO:0000313" key="2">
    <source>
        <dbReference type="Proteomes" id="UP000183567"/>
    </source>
</evidence>
<dbReference type="EMBL" id="LVVM01004980">
    <property type="protein sequence ID" value="OJA11651.1"/>
    <property type="molecule type" value="Genomic_DNA"/>
</dbReference>